<evidence type="ECO:0000313" key="3">
    <source>
        <dbReference type="Proteomes" id="UP000440578"/>
    </source>
</evidence>
<organism evidence="2 3">
    <name type="scientific">Amphibalanus amphitrite</name>
    <name type="common">Striped barnacle</name>
    <name type="synonym">Balanus amphitrite</name>
    <dbReference type="NCBI Taxonomy" id="1232801"/>
    <lineage>
        <taxon>Eukaryota</taxon>
        <taxon>Metazoa</taxon>
        <taxon>Ecdysozoa</taxon>
        <taxon>Arthropoda</taxon>
        <taxon>Crustacea</taxon>
        <taxon>Multicrustacea</taxon>
        <taxon>Cirripedia</taxon>
        <taxon>Thoracica</taxon>
        <taxon>Thoracicalcarea</taxon>
        <taxon>Balanomorpha</taxon>
        <taxon>Balanoidea</taxon>
        <taxon>Balanidae</taxon>
        <taxon>Amphibalaninae</taxon>
        <taxon>Amphibalanus</taxon>
    </lineage>
</organism>
<gene>
    <name evidence="2" type="ORF">FJT64_020150</name>
</gene>
<feature type="compositionally biased region" description="Basic and acidic residues" evidence="1">
    <location>
        <begin position="9"/>
        <end position="23"/>
    </location>
</feature>
<name>A0A6A4WXW6_AMPAM</name>
<comment type="caution">
    <text evidence="2">The sequence shown here is derived from an EMBL/GenBank/DDBJ whole genome shotgun (WGS) entry which is preliminary data.</text>
</comment>
<sequence>MMQMLQVRSAHEERTPVSRCRSTEDLDSLEQLLGPRKTSTVHSLEQLLGGTGNPAVEAVMPEVAAGRLQSAPRACRCLAAGWLLSGPPPTVGISAAAPAGTGQSFCNSDQ</sequence>
<reference evidence="2 3" key="1">
    <citation type="submission" date="2019-07" db="EMBL/GenBank/DDBJ databases">
        <title>Draft genome assembly of a fouling barnacle, Amphibalanus amphitrite (Darwin, 1854): The first reference genome for Thecostraca.</title>
        <authorList>
            <person name="Kim W."/>
        </authorList>
    </citation>
    <scope>NUCLEOTIDE SEQUENCE [LARGE SCALE GENOMIC DNA]</scope>
    <source>
        <strain evidence="2">SNU_AA5</strain>
        <tissue evidence="2">Soma without cirri and trophi</tissue>
    </source>
</reference>
<dbReference type="AlphaFoldDB" id="A0A6A4WXW6"/>
<proteinExistence type="predicted"/>
<keyword evidence="3" id="KW-1185">Reference proteome</keyword>
<protein>
    <submittedName>
        <fullName evidence="2">Uncharacterized protein</fullName>
    </submittedName>
</protein>
<evidence type="ECO:0000313" key="2">
    <source>
        <dbReference type="EMBL" id="KAF0308654.1"/>
    </source>
</evidence>
<dbReference type="EMBL" id="VIIS01000475">
    <property type="protein sequence ID" value="KAF0308654.1"/>
    <property type="molecule type" value="Genomic_DNA"/>
</dbReference>
<feature type="region of interest" description="Disordered" evidence="1">
    <location>
        <begin position="1"/>
        <end position="23"/>
    </location>
</feature>
<accession>A0A6A4WXW6</accession>
<dbReference type="Proteomes" id="UP000440578">
    <property type="component" value="Unassembled WGS sequence"/>
</dbReference>
<evidence type="ECO:0000256" key="1">
    <source>
        <dbReference type="SAM" id="MobiDB-lite"/>
    </source>
</evidence>